<accession>A0ACD3ZV20</accession>
<protein>
    <submittedName>
        <fullName evidence="1">Arginase</fullName>
    </submittedName>
</protein>
<organism evidence="1 2">
    <name type="scientific">Bacillus rugosus</name>
    <dbReference type="NCBI Taxonomy" id="2715209"/>
    <lineage>
        <taxon>Bacteria</taxon>
        <taxon>Bacillati</taxon>
        <taxon>Bacillota</taxon>
        <taxon>Bacilli</taxon>
        <taxon>Bacillales</taxon>
        <taxon>Bacillaceae</taxon>
        <taxon>Bacillus</taxon>
    </lineage>
</organism>
<reference evidence="1" key="1">
    <citation type="submission" date="2022-04" db="EMBL/GenBank/DDBJ databases">
        <title>Complete genome of Bacillus.</title>
        <authorList>
            <person name="Kong X."/>
            <person name="Hou M."/>
        </authorList>
    </citation>
    <scope>NUCLEOTIDE SEQUENCE</scope>
    <source>
        <strain evidence="1">A78.1</strain>
    </source>
</reference>
<dbReference type="Proteomes" id="UP000830837">
    <property type="component" value="Chromosome"/>
</dbReference>
<evidence type="ECO:0000313" key="1">
    <source>
        <dbReference type="EMBL" id="UPV77838.1"/>
    </source>
</evidence>
<gene>
    <name evidence="1" type="ORF">M0696_13375</name>
</gene>
<keyword evidence="2" id="KW-1185">Reference proteome</keyword>
<name>A0ACD3ZV20_9BACI</name>
<evidence type="ECO:0000313" key="2">
    <source>
        <dbReference type="Proteomes" id="UP000830837"/>
    </source>
</evidence>
<proteinExistence type="predicted"/>
<sequence>MTNEDKTLRLLMPQWQVGTNLPGAHLLNWPASKTNGPFEEAPDDLDASLSSSNKK</sequence>
<dbReference type="EMBL" id="CP096590">
    <property type="protein sequence ID" value="UPV77838.1"/>
    <property type="molecule type" value="Genomic_DNA"/>
</dbReference>